<evidence type="ECO:0000256" key="2">
    <source>
        <dbReference type="SAM" id="Phobius"/>
    </source>
</evidence>
<dbReference type="SUPFAM" id="SSF58038">
    <property type="entry name" value="SNARE fusion complex"/>
    <property type="match status" value="1"/>
</dbReference>
<evidence type="ECO:0000259" key="3">
    <source>
        <dbReference type="PROSITE" id="PS50192"/>
    </source>
</evidence>
<gene>
    <name evidence="4" type="ORF">INT43_006951</name>
</gene>
<evidence type="ECO:0000256" key="1">
    <source>
        <dbReference type="SAM" id="Coils"/>
    </source>
</evidence>
<reference evidence="4" key="1">
    <citation type="submission" date="2020-12" db="EMBL/GenBank/DDBJ databases">
        <title>Metabolic potential, ecology and presence of endohyphal bacteria is reflected in genomic diversity of Mucoromycotina.</title>
        <authorList>
            <person name="Muszewska A."/>
            <person name="Okrasinska A."/>
            <person name="Steczkiewicz K."/>
            <person name="Drgas O."/>
            <person name="Orlowska M."/>
            <person name="Perlinska-Lenart U."/>
            <person name="Aleksandrzak-Piekarczyk T."/>
            <person name="Szatraj K."/>
            <person name="Zielenkiewicz U."/>
            <person name="Pilsyk S."/>
            <person name="Malc E."/>
            <person name="Mieczkowski P."/>
            <person name="Kruszewska J.S."/>
            <person name="Biernat P."/>
            <person name="Pawlowska J."/>
        </authorList>
    </citation>
    <scope>NUCLEOTIDE SEQUENCE</scope>
    <source>
        <strain evidence="4">WA0000067209</strain>
    </source>
</reference>
<dbReference type="Gene3D" id="1.20.5.110">
    <property type="match status" value="1"/>
</dbReference>
<evidence type="ECO:0000313" key="5">
    <source>
        <dbReference type="Proteomes" id="UP000654370"/>
    </source>
</evidence>
<dbReference type="InterPro" id="IPR000727">
    <property type="entry name" value="T_SNARE_dom"/>
</dbReference>
<comment type="caution">
    <text evidence="4">The sequence shown here is derived from an EMBL/GenBank/DDBJ whole genome shotgun (WGS) entry which is preliminary data.</text>
</comment>
<dbReference type="AlphaFoldDB" id="A0A8H7PYF2"/>
<dbReference type="SMART" id="SM00397">
    <property type="entry name" value="t_SNARE"/>
    <property type="match status" value="1"/>
</dbReference>
<accession>A0A8H7PYF2</accession>
<dbReference type="OrthoDB" id="244190at2759"/>
<feature type="coiled-coil region" evidence="1">
    <location>
        <begin position="37"/>
        <end position="103"/>
    </location>
</feature>
<protein>
    <recommendedName>
        <fullName evidence="3">t-SNARE coiled-coil homology domain-containing protein</fullName>
    </recommendedName>
</protein>
<dbReference type="Proteomes" id="UP000654370">
    <property type="component" value="Unassembled WGS sequence"/>
</dbReference>
<proteinExistence type="predicted"/>
<dbReference type="CDD" id="cd15859">
    <property type="entry name" value="SNARE_SYN8"/>
    <property type="match status" value="1"/>
</dbReference>
<name>A0A8H7PYF2_MORIS</name>
<keyword evidence="1" id="KW-0175">Coiled coil</keyword>
<keyword evidence="2" id="KW-1133">Transmembrane helix</keyword>
<dbReference type="EMBL" id="JAEPQZ010000004">
    <property type="protein sequence ID" value="KAG2182025.1"/>
    <property type="molecule type" value="Genomic_DNA"/>
</dbReference>
<sequence>MDSKLATRTEILADNSMSVAFERNRLKDLGLNYETHEATIQKNLTKMKENLQTLEAQLNKVEQTGASQLTNTSSNVQDDETKLIELQIKVDKLEALLADKSDEDARQILLGKASSRANQNKMVRFSDDTEVNPQELENGQILQLQTRMMDDQDRNLDMLSEAVGRQRELGLLIGDELEQHVQLIEETDEMVDRTDTRLRHAQKRLNYVGRRVKDNKSICIVIGLIIILFSLIAIFH</sequence>
<evidence type="ECO:0000313" key="4">
    <source>
        <dbReference type="EMBL" id="KAG2182025.1"/>
    </source>
</evidence>
<feature type="domain" description="T-SNARE coiled-coil homology" evidence="3">
    <location>
        <begin position="146"/>
        <end position="208"/>
    </location>
</feature>
<dbReference type="PROSITE" id="PS50192">
    <property type="entry name" value="T_SNARE"/>
    <property type="match status" value="1"/>
</dbReference>
<keyword evidence="2" id="KW-0472">Membrane</keyword>
<keyword evidence="2" id="KW-0812">Transmembrane</keyword>
<feature type="transmembrane region" description="Helical" evidence="2">
    <location>
        <begin position="217"/>
        <end position="235"/>
    </location>
</feature>
<keyword evidence="5" id="KW-1185">Reference proteome</keyword>
<organism evidence="4 5">
    <name type="scientific">Mortierella isabellina</name>
    <name type="common">Filamentous fungus</name>
    <name type="synonym">Umbelopsis isabellina</name>
    <dbReference type="NCBI Taxonomy" id="91625"/>
    <lineage>
        <taxon>Eukaryota</taxon>
        <taxon>Fungi</taxon>
        <taxon>Fungi incertae sedis</taxon>
        <taxon>Mucoromycota</taxon>
        <taxon>Mucoromycotina</taxon>
        <taxon>Umbelopsidomycetes</taxon>
        <taxon>Umbelopsidales</taxon>
        <taxon>Umbelopsidaceae</taxon>
        <taxon>Umbelopsis</taxon>
    </lineage>
</organism>